<keyword evidence="3" id="KW-1003">Cell membrane</keyword>
<keyword evidence="6 7" id="KW-0472">Membrane</keyword>
<keyword evidence="5 7" id="KW-1133">Transmembrane helix</keyword>
<comment type="subcellular location">
    <subcellularLocation>
        <location evidence="1">Cell membrane</location>
        <topology evidence="1">Multi-pass membrane protein</topology>
    </subcellularLocation>
</comment>
<dbReference type="Pfam" id="PF04239">
    <property type="entry name" value="DUF421"/>
    <property type="match status" value="1"/>
</dbReference>
<accession>A0ABQ4IVM9</accession>
<organism evidence="9 10">
    <name type="scientific">Micromonospora lutea</name>
    <dbReference type="NCBI Taxonomy" id="419825"/>
    <lineage>
        <taxon>Bacteria</taxon>
        <taxon>Bacillati</taxon>
        <taxon>Actinomycetota</taxon>
        <taxon>Actinomycetes</taxon>
        <taxon>Micromonosporales</taxon>
        <taxon>Micromonosporaceae</taxon>
        <taxon>Micromonospora</taxon>
    </lineage>
</organism>
<sequence length="185" mass="19978">MSLLRSLLGIGADELTSGQMALRAVLTFIVSVAIVRFGHKRLFGKSTAFDLVVAVMFGSIMSRAITNSLDLVGVWLAGLVLVLMHRLIATISYHVKSFGPLVKGNPVLLVEDGQVRSAGMRKSHVSLADLDEALRGSGSEPDLSRVRLAYLERDGSISVIPRPGEERVVDVTVADNVQVVRIAMR</sequence>
<comment type="caution">
    <text evidence="9">The sequence shown here is derived from an EMBL/GenBank/DDBJ whole genome shotgun (WGS) entry which is preliminary data.</text>
</comment>
<evidence type="ECO:0000256" key="2">
    <source>
        <dbReference type="ARBA" id="ARBA00006448"/>
    </source>
</evidence>
<dbReference type="Proteomes" id="UP000643165">
    <property type="component" value="Unassembled WGS sequence"/>
</dbReference>
<dbReference type="InterPro" id="IPR007353">
    <property type="entry name" value="DUF421"/>
</dbReference>
<feature type="domain" description="YetF C-terminal" evidence="8">
    <location>
        <begin position="94"/>
        <end position="178"/>
    </location>
</feature>
<feature type="transmembrane region" description="Helical" evidence="7">
    <location>
        <begin position="20"/>
        <end position="37"/>
    </location>
</feature>
<evidence type="ECO:0000256" key="1">
    <source>
        <dbReference type="ARBA" id="ARBA00004651"/>
    </source>
</evidence>
<evidence type="ECO:0000313" key="10">
    <source>
        <dbReference type="Proteomes" id="UP000643165"/>
    </source>
</evidence>
<keyword evidence="4 7" id="KW-0812">Transmembrane</keyword>
<evidence type="ECO:0000313" key="9">
    <source>
        <dbReference type="EMBL" id="GIJ21967.1"/>
    </source>
</evidence>
<feature type="transmembrane region" description="Helical" evidence="7">
    <location>
        <begin position="72"/>
        <end position="93"/>
    </location>
</feature>
<comment type="similarity">
    <text evidence="2">Belongs to the UPF0702 family.</text>
</comment>
<protein>
    <recommendedName>
        <fullName evidence="8">YetF C-terminal domain-containing protein</fullName>
    </recommendedName>
</protein>
<dbReference type="PANTHER" id="PTHR34582">
    <property type="entry name" value="UPF0702 TRANSMEMBRANE PROTEIN YCAP"/>
    <property type="match status" value="1"/>
</dbReference>
<reference evidence="9 10" key="1">
    <citation type="submission" date="2021-01" db="EMBL/GenBank/DDBJ databases">
        <title>Whole genome shotgun sequence of Verrucosispora lutea NBRC 106530.</title>
        <authorList>
            <person name="Komaki H."/>
            <person name="Tamura T."/>
        </authorList>
    </citation>
    <scope>NUCLEOTIDE SEQUENCE [LARGE SCALE GENOMIC DNA]</scope>
    <source>
        <strain evidence="9 10">NBRC 106530</strain>
    </source>
</reference>
<proteinExistence type="inferred from homology"/>
<evidence type="ECO:0000256" key="5">
    <source>
        <dbReference type="ARBA" id="ARBA00022989"/>
    </source>
</evidence>
<evidence type="ECO:0000256" key="4">
    <source>
        <dbReference type="ARBA" id="ARBA00022692"/>
    </source>
</evidence>
<evidence type="ECO:0000256" key="3">
    <source>
        <dbReference type="ARBA" id="ARBA00022475"/>
    </source>
</evidence>
<dbReference type="PANTHER" id="PTHR34582:SF6">
    <property type="entry name" value="UPF0702 TRANSMEMBRANE PROTEIN YCAP"/>
    <property type="match status" value="1"/>
</dbReference>
<name>A0ABQ4IVM9_9ACTN</name>
<evidence type="ECO:0000259" key="8">
    <source>
        <dbReference type="Pfam" id="PF04239"/>
    </source>
</evidence>
<gene>
    <name evidence="9" type="ORF">Vlu01_25910</name>
</gene>
<dbReference type="EMBL" id="BOPB01000012">
    <property type="protein sequence ID" value="GIJ21967.1"/>
    <property type="molecule type" value="Genomic_DNA"/>
</dbReference>
<dbReference type="InterPro" id="IPR023090">
    <property type="entry name" value="UPF0702_alpha/beta_dom_sf"/>
</dbReference>
<evidence type="ECO:0000256" key="6">
    <source>
        <dbReference type="ARBA" id="ARBA00023136"/>
    </source>
</evidence>
<keyword evidence="10" id="KW-1185">Reference proteome</keyword>
<evidence type="ECO:0000256" key="7">
    <source>
        <dbReference type="SAM" id="Phobius"/>
    </source>
</evidence>
<dbReference type="Gene3D" id="3.30.240.20">
    <property type="entry name" value="bsu07140 like domains"/>
    <property type="match status" value="1"/>
</dbReference>
<dbReference type="RefSeq" id="WP_203998309.1">
    <property type="nucleotide sequence ID" value="NZ_BOPB01000012.1"/>
</dbReference>